<dbReference type="InterPro" id="IPR029100">
    <property type="entry name" value="Ntox50"/>
</dbReference>
<feature type="region of interest" description="Disordered" evidence="1">
    <location>
        <begin position="397"/>
        <end position="419"/>
    </location>
</feature>
<reference evidence="3 4" key="1">
    <citation type="submission" date="2020-09" db="EMBL/GenBank/DDBJ databases">
        <title>Marinomonas sp. nov., isolated from the cysticercosis algae of Qingdao, China.</title>
        <authorList>
            <person name="Sun X."/>
        </authorList>
    </citation>
    <scope>NUCLEOTIDE SEQUENCE [LARGE SCALE GENOMIC DNA]</scope>
    <source>
        <strain evidence="3 4">SM2066</strain>
    </source>
</reference>
<dbReference type="EMBL" id="JACYFC010000004">
    <property type="protein sequence ID" value="MBD5772109.1"/>
    <property type="molecule type" value="Genomic_DNA"/>
</dbReference>
<name>A0ABR8P1D7_9GAMM</name>
<proteinExistence type="predicted"/>
<evidence type="ECO:0000256" key="1">
    <source>
        <dbReference type="SAM" id="MobiDB-lite"/>
    </source>
</evidence>
<dbReference type="RefSeq" id="WP_191595486.1">
    <property type="nucleotide sequence ID" value="NZ_JACYFC010000004.1"/>
</dbReference>
<dbReference type="Proteomes" id="UP000604161">
    <property type="component" value="Unassembled WGS sequence"/>
</dbReference>
<protein>
    <recommendedName>
        <fullName evidence="2">Bacterial toxin 50 domain-containing protein</fullName>
    </recommendedName>
</protein>
<gene>
    <name evidence="3" type="ORF">IF202_13795</name>
</gene>
<feature type="domain" description="Bacterial toxin 50" evidence="2">
    <location>
        <begin position="355"/>
        <end position="453"/>
    </location>
</feature>
<evidence type="ECO:0000259" key="2">
    <source>
        <dbReference type="Pfam" id="PF15542"/>
    </source>
</evidence>
<keyword evidence="4" id="KW-1185">Reference proteome</keyword>
<accession>A0ABR8P1D7</accession>
<comment type="caution">
    <text evidence="3">The sequence shown here is derived from an EMBL/GenBank/DDBJ whole genome shotgun (WGS) entry which is preliminary data.</text>
</comment>
<sequence length="456" mass="47569">MGGESIDDQAQFADVNRDVATSQEITKDMERGGLDASVAVDHRLLTEAGRNEIANDFEATKEALINSADFIADELAVLGDDLPEELRAKLGDTGEDFYDALIRGDFTQEDIDLIMSRSGVVAGLEALEVVNANESEAAAALVDIKGETETVPNNVTIGSDGVIAIEIIPDNPNIVEQGLAGLGQIQQSIDELSETNPIAAEAVMFGLGAVTGGVVTQAAGYAVEKAIELTSNVSDTVSNAIESVASTIDDVLNGAGGVVTGEGTEDFVDGIVDEQEDPDYYENAELGKSNQDIKDGIVLAAEIVGLGLGTKSVTSGSGSDSGSNSSGAEVNNNLLQSTKVEDRFPSASQPNLNIAEGSQNKHIVGTNQYKTASQSGVRSTINDGIDPQKLVNQYAGTGQHVNPNKAPLGQPGSTERIKTDSPIGEYVDVQGINHGPTNNFTIRYSKKGVHIVPAAP</sequence>
<evidence type="ECO:0000313" key="4">
    <source>
        <dbReference type="Proteomes" id="UP000604161"/>
    </source>
</evidence>
<dbReference type="Pfam" id="PF15542">
    <property type="entry name" value="Ntox50"/>
    <property type="match status" value="1"/>
</dbReference>
<organism evidence="3 4">
    <name type="scientific">Marinomonas colpomeniae</name>
    <dbReference type="NCBI Taxonomy" id="2774408"/>
    <lineage>
        <taxon>Bacteria</taxon>
        <taxon>Pseudomonadati</taxon>
        <taxon>Pseudomonadota</taxon>
        <taxon>Gammaproteobacteria</taxon>
        <taxon>Oceanospirillales</taxon>
        <taxon>Oceanospirillaceae</taxon>
        <taxon>Marinomonas</taxon>
    </lineage>
</organism>
<evidence type="ECO:0000313" key="3">
    <source>
        <dbReference type="EMBL" id="MBD5772109.1"/>
    </source>
</evidence>